<keyword evidence="1" id="KW-0472">Membrane</keyword>
<feature type="transmembrane region" description="Helical" evidence="1">
    <location>
        <begin position="102"/>
        <end position="121"/>
    </location>
</feature>
<name>A0A4U5MX69_POPAL</name>
<gene>
    <name evidence="2" type="ORF">D5086_0000295940</name>
</gene>
<evidence type="ECO:0000313" key="2">
    <source>
        <dbReference type="EMBL" id="TKR74561.1"/>
    </source>
</evidence>
<dbReference type="EMBL" id="RCHU01001170">
    <property type="protein sequence ID" value="TKR74561.1"/>
    <property type="molecule type" value="Genomic_DNA"/>
</dbReference>
<evidence type="ECO:0008006" key="3">
    <source>
        <dbReference type="Google" id="ProtNLM"/>
    </source>
</evidence>
<dbReference type="AlphaFoldDB" id="A0A4U5MX69"/>
<organism evidence="2">
    <name type="scientific">Populus alba</name>
    <name type="common">White poplar</name>
    <dbReference type="NCBI Taxonomy" id="43335"/>
    <lineage>
        <taxon>Eukaryota</taxon>
        <taxon>Viridiplantae</taxon>
        <taxon>Streptophyta</taxon>
        <taxon>Embryophyta</taxon>
        <taxon>Tracheophyta</taxon>
        <taxon>Spermatophyta</taxon>
        <taxon>Magnoliopsida</taxon>
        <taxon>eudicotyledons</taxon>
        <taxon>Gunneridae</taxon>
        <taxon>Pentapetalae</taxon>
        <taxon>rosids</taxon>
        <taxon>fabids</taxon>
        <taxon>Malpighiales</taxon>
        <taxon>Salicaceae</taxon>
        <taxon>Saliceae</taxon>
        <taxon>Populus</taxon>
    </lineage>
</organism>
<reference evidence="2" key="1">
    <citation type="submission" date="2018-10" db="EMBL/GenBank/DDBJ databases">
        <title>Population genomic analysis revealed the cold adaptation of white poplar.</title>
        <authorList>
            <person name="Liu Y.-J."/>
        </authorList>
    </citation>
    <scope>NUCLEOTIDE SEQUENCE [LARGE SCALE GENOMIC DNA]</scope>
    <source>
        <strain evidence="2">PAL-ZL1</strain>
    </source>
</reference>
<protein>
    <recommendedName>
        <fullName evidence="3">Protein kinase domain-containing protein</fullName>
    </recommendedName>
</protein>
<accession>A0A4U5MX69</accession>
<sequence length="148" mass="16540">MPLNPTRTKLLPTLQHQAFNLPRAISIDPTSILSHPHRVGCEEFPICAEAQEMTTTISIEDVHWELLFSFDSILSDEDAPMRIIDFGLSDFVRPGSLFAQKYILIPIVGIIIDLIDVLWVLSRCFLLQDMDKLSSEGNVLASGGNKAF</sequence>
<keyword evidence="1" id="KW-1133">Transmembrane helix</keyword>
<proteinExistence type="predicted"/>
<keyword evidence="1" id="KW-0812">Transmembrane</keyword>
<evidence type="ECO:0000256" key="1">
    <source>
        <dbReference type="SAM" id="Phobius"/>
    </source>
</evidence>
<comment type="caution">
    <text evidence="2">The sequence shown here is derived from an EMBL/GenBank/DDBJ whole genome shotgun (WGS) entry which is preliminary data.</text>
</comment>